<dbReference type="InterPro" id="IPR003115">
    <property type="entry name" value="ParB_N"/>
</dbReference>
<keyword evidence="3" id="KW-1185">Reference proteome</keyword>
<dbReference type="Pfam" id="PF17762">
    <property type="entry name" value="HTH_ParB"/>
    <property type="match status" value="1"/>
</dbReference>
<dbReference type="Proteomes" id="UP000028826">
    <property type="component" value="Unassembled WGS sequence"/>
</dbReference>
<accession>A0A086Y835</accession>
<dbReference type="InterPro" id="IPR041468">
    <property type="entry name" value="HTH_ParB/Spo0J"/>
</dbReference>
<evidence type="ECO:0000313" key="3">
    <source>
        <dbReference type="Proteomes" id="UP000028826"/>
    </source>
</evidence>
<sequence length="619" mass="67766">MSDPVTALVPLSDLYIHPLNTRSAPPDAEIAALADSIAQLGLLQNLSGFRDPVGKLGIDPMAVETRIGIVAGGRRLRALQLLAGRDGRDADAVTVPVLLTENEDTARLWASAENAARRPLHPADEVRAYARMSTTGADPATIAKAFAVTERHVRQRMTLATLPAAALDALRGNQITLDQAGALTSAQSEEALLAELRRVLTTTWGISAADIRRNLAPRGVRLDDRRVKWLGLDTYRSAGGAMREDLFSDDVALLDEALLDKLFRERLEEFAALQLSEGYAWAKVHAENACLPYDVTQDLLRVDMIPVDLPEADAEELERLLESSDLTDEEIERLNELEKRSEGDISDEDRATSGVYIYVNSEGQLILSGPWREKEAKPQTEDVADTSKVEKLSNSLVEDLHRIRRLAIQTALLEKPELALDLLTVALTAPVWNWDRPLAISLSPEEIMPEKADATTVDDRLADAVNKGSAGSTDLSPAHLLDIQGMGKKARNALLTTALARLYEPQDGDFAALVAKLSGANIRACWTPTAENYFSRLPVARLDAIWAELVPGGGPDGDGWLSMKKALKAKDLDRLFRDQDFRDALFLTKEDGKRIEAWLPAELQWPSEAEAPSAHEEAA</sequence>
<dbReference type="Gene3D" id="3.90.1530.30">
    <property type="match status" value="1"/>
</dbReference>
<name>A0A086Y835_9RHOB</name>
<dbReference type="PANTHER" id="PTHR33375">
    <property type="entry name" value="CHROMOSOME-PARTITIONING PROTEIN PARB-RELATED"/>
    <property type="match status" value="1"/>
</dbReference>
<dbReference type="Gene3D" id="1.10.10.2830">
    <property type="match status" value="1"/>
</dbReference>
<dbReference type="SUPFAM" id="SSF110849">
    <property type="entry name" value="ParB/Sulfiredoxin"/>
    <property type="match status" value="1"/>
</dbReference>
<evidence type="ECO:0000259" key="1">
    <source>
        <dbReference type="SMART" id="SM00470"/>
    </source>
</evidence>
<reference evidence="2 3" key="1">
    <citation type="submission" date="2014-03" db="EMBL/GenBank/DDBJ databases">
        <title>Genome of Haematobacter massiliensis CCUG 47968.</title>
        <authorList>
            <person name="Wang D."/>
            <person name="Wang G."/>
        </authorList>
    </citation>
    <scope>NUCLEOTIDE SEQUENCE [LARGE SCALE GENOMIC DNA]</scope>
    <source>
        <strain evidence="2 3">CCUG 47968</strain>
    </source>
</reference>
<dbReference type="STRING" id="195105.CN97_12820"/>
<dbReference type="SMART" id="SM00470">
    <property type="entry name" value="ParB"/>
    <property type="match status" value="1"/>
</dbReference>
<organism evidence="2 3">
    <name type="scientific">Haematobacter massiliensis</name>
    <dbReference type="NCBI Taxonomy" id="195105"/>
    <lineage>
        <taxon>Bacteria</taxon>
        <taxon>Pseudomonadati</taxon>
        <taxon>Pseudomonadota</taxon>
        <taxon>Alphaproteobacteria</taxon>
        <taxon>Rhodobacterales</taxon>
        <taxon>Paracoccaceae</taxon>
        <taxon>Haematobacter</taxon>
    </lineage>
</organism>
<dbReference type="CDD" id="cd16406">
    <property type="entry name" value="ParB_N_like"/>
    <property type="match status" value="1"/>
</dbReference>
<feature type="domain" description="ParB-like N-terminal" evidence="1">
    <location>
        <begin position="7"/>
        <end position="115"/>
    </location>
</feature>
<dbReference type="InterPro" id="IPR036086">
    <property type="entry name" value="ParB/Sulfiredoxin_sf"/>
</dbReference>
<dbReference type="GO" id="GO:0007059">
    <property type="term" value="P:chromosome segregation"/>
    <property type="evidence" value="ECO:0007669"/>
    <property type="project" value="TreeGrafter"/>
</dbReference>
<dbReference type="SUPFAM" id="SSF109709">
    <property type="entry name" value="KorB DNA-binding domain-like"/>
    <property type="match status" value="1"/>
</dbReference>
<dbReference type="eggNOG" id="COG1475">
    <property type="taxonomic scope" value="Bacteria"/>
</dbReference>
<dbReference type="InterPro" id="IPR050336">
    <property type="entry name" value="Chromosome_partition/occlusion"/>
</dbReference>
<dbReference type="EMBL" id="JGYG01000003">
    <property type="protein sequence ID" value="KFI30435.1"/>
    <property type="molecule type" value="Genomic_DNA"/>
</dbReference>
<dbReference type="RefSeq" id="WP_035708961.1">
    <property type="nucleotide sequence ID" value="NZ_CAMIFG010000081.1"/>
</dbReference>
<gene>
    <name evidence="2" type="ORF">CN97_12820</name>
</gene>
<dbReference type="PANTHER" id="PTHR33375:SF7">
    <property type="entry name" value="CHROMOSOME 2-PARTITIONING PROTEIN PARB-RELATED"/>
    <property type="match status" value="1"/>
</dbReference>
<dbReference type="AlphaFoldDB" id="A0A086Y835"/>
<comment type="caution">
    <text evidence="2">The sequence shown here is derived from an EMBL/GenBank/DDBJ whole genome shotgun (WGS) entry which is preliminary data.</text>
</comment>
<evidence type="ECO:0000313" key="2">
    <source>
        <dbReference type="EMBL" id="KFI30435.1"/>
    </source>
</evidence>
<dbReference type="GO" id="GO:0005694">
    <property type="term" value="C:chromosome"/>
    <property type="evidence" value="ECO:0007669"/>
    <property type="project" value="TreeGrafter"/>
</dbReference>
<protein>
    <submittedName>
        <fullName evidence="2">Chromosome partitioning protein ParB</fullName>
    </submittedName>
</protein>
<proteinExistence type="predicted"/>